<evidence type="ECO:0000313" key="9">
    <source>
        <dbReference type="Proteomes" id="UP001230426"/>
    </source>
</evidence>
<sequence length="637" mass="69712">MATRTIRFKLYALLSLPIVALIALWTFVTGYLVGDLFELRQATTLYDRVSAPAIALTTEMQNERKFSAAALSKSGSQPEELSEVRERTDKAVSEFRTRVTSLEATSIIGPELDASIKQVMGEVGRLRAIRRDVDGRVSSRLQAVQAFSRITDTIYRLQDKLVTVPEIGLYQQAIGLQRIAHARDLMSREDSLISSAVLAGALTHDEYEAIEVIAPNRWLLFSEGMAVLDGELRGPFEELLSSPRHGRITEFEKQIIETSRLPRDRGSWQAAAAEVGGEMDQLLITRAKLLNDRADDAAGGIIAKIIIAGGLGLAAILGAMILSARLGRGLAEELGSLRLAALDLAEARLPQVVERLRKGESVNVETEAPPIPTTGTTLEITDVGRAFSTVQRTAVEAAVGEARLRQGFNRVFRNLARRNQSLVQRQLVQLDSMQRKTTQPEALEDLYRLDHLTTRMRRQSEGLVILSGATAGRTWRTPVSLMDVVRAAVAEVEDYQRIVVPPLPEARLTGSATADVTHLLAELLENATVFSPPTTPVNVRGETVGRGYVLEIEDRGLGLQDMEREGINERLATPPEFDVADSEQLGLFVVSQLAARHGIKVTLSRSPFGGTTAVVLIPRTVLAEPETQEASAVRALE</sequence>
<dbReference type="InterPro" id="IPR013587">
    <property type="entry name" value="Nitrate/nitrite_sensing"/>
</dbReference>
<evidence type="ECO:0000313" key="8">
    <source>
        <dbReference type="EMBL" id="MDP9864764.1"/>
    </source>
</evidence>
<dbReference type="InterPro" id="IPR050428">
    <property type="entry name" value="TCS_sensor_his_kinase"/>
</dbReference>
<organism evidence="8 9">
    <name type="scientific">Streptosporangium brasiliense</name>
    <dbReference type="NCBI Taxonomy" id="47480"/>
    <lineage>
        <taxon>Bacteria</taxon>
        <taxon>Bacillati</taxon>
        <taxon>Actinomycetota</taxon>
        <taxon>Actinomycetes</taxon>
        <taxon>Streptosporangiales</taxon>
        <taxon>Streptosporangiaceae</taxon>
        <taxon>Streptosporangium</taxon>
    </lineage>
</organism>
<keyword evidence="3" id="KW-0597">Phosphoprotein</keyword>
<evidence type="ECO:0000256" key="4">
    <source>
        <dbReference type="ARBA" id="ARBA00022679"/>
    </source>
</evidence>
<keyword evidence="6" id="KW-0472">Membrane</keyword>
<evidence type="ECO:0000256" key="5">
    <source>
        <dbReference type="ARBA" id="ARBA00022777"/>
    </source>
</evidence>
<evidence type="ECO:0000256" key="1">
    <source>
        <dbReference type="ARBA" id="ARBA00000085"/>
    </source>
</evidence>
<dbReference type="EMBL" id="JAUSRB010000002">
    <property type="protein sequence ID" value="MDP9864764.1"/>
    <property type="molecule type" value="Genomic_DNA"/>
</dbReference>
<dbReference type="GO" id="GO:0016301">
    <property type="term" value="F:kinase activity"/>
    <property type="evidence" value="ECO:0007669"/>
    <property type="project" value="UniProtKB-KW"/>
</dbReference>
<protein>
    <recommendedName>
        <fullName evidence="2">histidine kinase</fullName>
        <ecNumber evidence="2">2.7.13.3</ecNumber>
    </recommendedName>
</protein>
<evidence type="ECO:0000256" key="3">
    <source>
        <dbReference type="ARBA" id="ARBA00022553"/>
    </source>
</evidence>
<comment type="catalytic activity">
    <reaction evidence="1">
        <text>ATP + protein L-histidine = ADP + protein N-phospho-L-histidine.</text>
        <dbReference type="EC" id="2.7.13.3"/>
    </reaction>
</comment>
<feature type="transmembrane region" description="Helical" evidence="6">
    <location>
        <begin position="12"/>
        <end position="33"/>
    </location>
</feature>
<dbReference type="InterPro" id="IPR036890">
    <property type="entry name" value="HATPase_C_sf"/>
</dbReference>
<dbReference type="Pfam" id="PF08376">
    <property type="entry name" value="NIT"/>
    <property type="match status" value="1"/>
</dbReference>
<evidence type="ECO:0000259" key="7">
    <source>
        <dbReference type="SMART" id="SM00387"/>
    </source>
</evidence>
<name>A0ABT9R692_9ACTN</name>
<evidence type="ECO:0000256" key="6">
    <source>
        <dbReference type="SAM" id="Phobius"/>
    </source>
</evidence>
<dbReference type="RefSeq" id="WP_306863154.1">
    <property type="nucleotide sequence ID" value="NZ_JAUSRB010000002.1"/>
</dbReference>
<accession>A0ABT9R692</accession>
<comment type="caution">
    <text evidence="8">The sequence shown here is derived from an EMBL/GenBank/DDBJ whole genome shotgun (WGS) entry which is preliminary data.</text>
</comment>
<dbReference type="PANTHER" id="PTHR45436">
    <property type="entry name" value="SENSOR HISTIDINE KINASE YKOH"/>
    <property type="match status" value="1"/>
</dbReference>
<dbReference type="Proteomes" id="UP001230426">
    <property type="component" value="Unassembled WGS sequence"/>
</dbReference>
<keyword evidence="6" id="KW-1133">Transmembrane helix</keyword>
<keyword evidence="5 8" id="KW-0418">Kinase</keyword>
<gene>
    <name evidence="8" type="ORF">J2S55_004030</name>
</gene>
<dbReference type="Pfam" id="PF02518">
    <property type="entry name" value="HATPase_c"/>
    <property type="match status" value="1"/>
</dbReference>
<feature type="domain" description="Histidine kinase/HSP90-like ATPase" evidence="7">
    <location>
        <begin position="511"/>
        <end position="621"/>
    </location>
</feature>
<dbReference type="SUPFAM" id="SSF55874">
    <property type="entry name" value="ATPase domain of HSP90 chaperone/DNA topoisomerase II/histidine kinase"/>
    <property type="match status" value="1"/>
</dbReference>
<keyword evidence="9" id="KW-1185">Reference proteome</keyword>
<reference evidence="8 9" key="1">
    <citation type="submission" date="2023-07" db="EMBL/GenBank/DDBJ databases">
        <title>Sequencing the genomes of 1000 actinobacteria strains.</title>
        <authorList>
            <person name="Klenk H.-P."/>
        </authorList>
    </citation>
    <scope>NUCLEOTIDE SEQUENCE [LARGE SCALE GENOMIC DNA]</scope>
    <source>
        <strain evidence="8 9">DSM 44109</strain>
    </source>
</reference>
<dbReference type="SMART" id="SM00387">
    <property type="entry name" value="HATPase_c"/>
    <property type="match status" value="1"/>
</dbReference>
<keyword evidence="4" id="KW-0808">Transferase</keyword>
<dbReference type="Gene3D" id="3.30.565.10">
    <property type="entry name" value="Histidine kinase-like ATPase, C-terminal domain"/>
    <property type="match status" value="1"/>
</dbReference>
<dbReference type="EC" id="2.7.13.3" evidence="2"/>
<evidence type="ECO:0000256" key="2">
    <source>
        <dbReference type="ARBA" id="ARBA00012438"/>
    </source>
</evidence>
<keyword evidence="6" id="KW-0812">Transmembrane</keyword>
<dbReference type="PANTHER" id="PTHR45436:SF5">
    <property type="entry name" value="SENSOR HISTIDINE KINASE TRCS"/>
    <property type="match status" value="1"/>
</dbReference>
<proteinExistence type="predicted"/>
<dbReference type="InterPro" id="IPR003594">
    <property type="entry name" value="HATPase_dom"/>
</dbReference>